<evidence type="ECO:0000313" key="1">
    <source>
        <dbReference type="EMBL" id="MFL0269303.1"/>
    </source>
</evidence>
<keyword evidence="2" id="KW-1185">Reference proteome</keyword>
<accession>A0ABW8TX36</accession>
<organism evidence="1 2">
    <name type="scientific">Candidatus Clostridium radicumherbarum</name>
    <dbReference type="NCBI Taxonomy" id="3381662"/>
    <lineage>
        <taxon>Bacteria</taxon>
        <taxon>Bacillati</taxon>
        <taxon>Bacillota</taxon>
        <taxon>Clostridia</taxon>
        <taxon>Eubacteriales</taxon>
        <taxon>Clostridiaceae</taxon>
        <taxon>Clostridium</taxon>
    </lineage>
</organism>
<comment type="caution">
    <text evidence="1">The sequence shown here is derived from an EMBL/GenBank/DDBJ whole genome shotgun (WGS) entry which is preliminary data.</text>
</comment>
<dbReference type="RefSeq" id="WP_406765930.1">
    <property type="nucleotide sequence ID" value="NZ_JBJHZY010000003.1"/>
</dbReference>
<dbReference type="Proteomes" id="UP001623661">
    <property type="component" value="Unassembled WGS sequence"/>
</dbReference>
<reference evidence="1 2" key="1">
    <citation type="submission" date="2024-11" db="EMBL/GenBank/DDBJ databases">
        <authorList>
            <person name="Heng Y.C."/>
            <person name="Lim A.C.H."/>
            <person name="Lee J.K.Y."/>
            <person name="Kittelmann S."/>
        </authorList>
    </citation>
    <scope>NUCLEOTIDE SEQUENCE [LARGE SCALE GENOMIC DNA]</scope>
    <source>
        <strain evidence="1 2">WILCCON 0202</strain>
    </source>
</reference>
<evidence type="ECO:0000313" key="2">
    <source>
        <dbReference type="Proteomes" id="UP001623661"/>
    </source>
</evidence>
<gene>
    <name evidence="1" type="ORF">ACJDUH_14535</name>
</gene>
<dbReference type="EMBL" id="JBJHZY010000003">
    <property type="protein sequence ID" value="MFL0269303.1"/>
    <property type="molecule type" value="Genomic_DNA"/>
</dbReference>
<name>A0ABW8TX36_9CLOT</name>
<sequence>MANKEQYKLIVQHITLIWSKRHRAAMYASVREKYPKEFEIPKEYFIHNRSYGFPIHEIIAVQQDKGFEIMMNKIKFNHYEGLIRLGGIDILLDENPVSLYYRYSTNSCGAPIRYDKKNNLLNEKAFELNTGDYGRVVYNGRFSDVDTGEWIYKKHIVNAFLSQENNQKIFIEHSIDKNYEQIAPVTEKKQLKYPICLNKNRVRV</sequence>
<proteinExistence type="predicted"/>
<protein>
    <submittedName>
        <fullName evidence="1">Uncharacterized protein</fullName>
    </submittedName>
</protein>